<dbReference type="InterPro" id="IPR014898">
    <property type="entry name" value="Znf_C2H2_LYAR"/>
</dbReference>
<dbReference type="PROSITE" id="PS51804">
    <property type="entry name" value="ZF_C2HC_LYAR"/>
    <property type="match status" value="2"/>
</dbReference>
<evidence type="ECO:0000256" key="7">
    <source>
        <dbReference type="ARBA" id="ARBA00061084"/>
    </source>
</evidence>
<dbReference type="EMBL" id="KE651166">
    <property type="protein sequence ID" value="EEB05398.1"/>
    <property type="molecule type" value="Genomic_DNA"/>
</dbReference>
<organism evidence="11 12">
    <name type="scientific">Schizosaccharomyces japonicus (strain yFS275 / FY16936)</name>
    <name type="common">Fission yeast</name>
    <dbReference type="NCBI Taxonomy" id="402676"/>
    <lineage>
        <taxon>Eukaryota</taxon>
        <taxon>Fungi</taxon>
        <taxon>Dikarya</taxon>
        <taxon>Ascomycota</taxon>
        <taxon>Taphrinomycotina</taxon>
        <taxon>Schizosaccharomycetes</taxon>
        <taxon>Schizosaccharomycetales</taxon>
        <taxon>Schizosaccharomycetaceae</taxon>
        <taxon>Schizosaccharomyces</taxon>
    </lineage>
</organism>
<name>B6JVJ7_SCHJY</name>
<feature type="region of interest" description="Disordered" evidence="9">
    <location>
        <begin position="61"/>
        <end position="135"/>
    </location>
</feature>
<feature type="domain" description="Zinc finger C2H2 LYAR-type" evidence="10">
    <location>
        <begin position="30"/>
        <end position="57"/>
    </location>
</feature>
<dbReference type="GO" id="GO:0005730">
    <property type="term" value="C:nucleolus"/>
    <property type="evidence" value="ECO:0000318"/>
    <property type="project" value="GO_Central"/>
</dbReference>
<reference evidence="11 12" key="1">
    <citation type="journal article" date="2011" name="Science">
        <title>Comparative functional genomics of the fission yeasts.</title>
        <authorList>
            <person name="Rhind N."/>
            <person name="Chen Z."/>
            <person name="Yassour M."/>
            <person name="Thompson D.A."/>
            <person name="Haas B.J."/>
            <person name="Habib N."/>
            <person name="Wapinski I."/>
            <person name="Roy S."/>
            <person name="Lin M.F."/>
            <person name="Heiman D.I."/>
            <person name="Young S.K."/>
            <person name="Furuya K."/>
            <person name="Guo Y."/>
            <person name="Pidoux A."/>
            <person name="Chen H.M."/>
            <person name="Robbertse B."/>
            <person name="Goldberg J.M."/>
            <person name="Aoki K."/>
            <person name="Bayne E.H."/>
            <person name="Berlin A.M."/>
            <person name="Desjardins C.A."/>
            <person name="Dobbs E."/>
            <person name="Dukaj L."/>
            <person name="Fan L."/>
            <person name="FitzGerald M.G."/>
            <person name="French C."/>
            <person name="Gujja S."/>
            <person name="Hansen K."/>
            <person name="Keifenheim D."/>
            <person name="Levin J.Z."/>
            <person name="Mosher R.A."/>
            <person name="Mueller C.A."/>
            <person name="Pfiffner J."/>
            <person name="Priest M."/>
            <person name="Russ C."/>
            <person name="Smialowska A."/>
            <person name="Swoboda P."/>
            <person name="Sykes S.M."/>
            <person name="Vaughn M."/>
            <person name="Vengrova S."/>
            <person name="Yoder R."/>
            <person name="Zeng Q."/>
            <person name="Allshire R."/>
            <person name="Baulcombe D."/>
            <person name="Birren B.W."/>
            <person name="Brown W."/>
            <person name="Ekwall K."/>
            <person name="Kellis M."/>
            <person name="Leatherwood J."/>
            <person name="Levin H."/>
            <person name="Margalit H."/>
            <person name="Martienssen R."/>
            <person name="Nieduszynski C.A."/>
            <person name="Spatafora J.W."/>
            <person name="Friedman N."/>
            <person name="Dalgaard J.Z."/>
            <person name="Baumann P."/>
            <person name="Niki H."/>
            <person name="Regev A."/>
            <person name="Nusbaum C."/>
        </authorList>
    </citation>
    <scope>NUCLEOTIDE SEQUENCE [LARGE SCALE GENOMIC DNA]</scope>
    <source>
        <strain evidence="12">yFS275 / FY16936</strain>
    </source>
</reference>
<sequence>MVSFSCEVCADIVKKPKLDQHVSRCRGAYFTCIDCNTTFQGTEYRAHSSCMTEAQRYQKSLYRPTKKEAKKLAAQKQQETGTTNSNTQKRKAESEKENSAPASEKESKKSKKDDDSNKTDKPEKSSKDSKLSSRFAELCSESDVSLYKLLKKLNKKDKDGKKIDSKTVLEQLVAKKDSKGQLVISFAK</sequence>
<dbReference type="RefSeq" id="XP_002171691.1">
    <property type="nucleotide sequence ID" value="XM_002171655.2"/>
</dbReference>
<keyword evidence="6" id="KW-0539">Nucleus</keyword>
<dbReference type="GeneID" id="7049557"/>
<evidence type="ECO:0000313" key="12">
    <source>
        <dbReference type="Proteomes" id="UP000001744"/>
    </source>
</evidence>
<dbReference type="GO" id="GO:0008270">
    <property type="term" value="F:zinc ion binding"/>
    <property type="evidence" value="ECO:0007669"/>
    <property type="project" value="UniProtKB-KW"/>
</dbReference>
<evidence type="ECO:0000259" key="10">
    <source>
        <dbReference type="Pfam" id="PF08790"/>
    </source>
</evidence>
<evidence type="ECO:0000256" key="6">
    <source>
        <dbReference type="ARBA" id="ARBA00023242"/>
    </source>
</evidence>
<evidence type="ECO:0000256" key="5">
    <source>
        <dbReference type="ARBA" id="ARBA00022833"/>
    </source>
</evidence>
<feature type="compositionally biased region" description="Basic and acidic residues" evidence="9">
    <location>
        <begin position="90"/>
        <end position="131"/>
    </location>
</feature>
<evidence type="ECO:0000256" key="2">
    <source>
        <dbReference type="ARBA" id="ARBA00022723"/>
    </source>
</evidence>
<dbReference type="InterPro" id="IPR036236">
    <property type="entry name" value="Znf_C2H2_sf"/>
</dbReference>
<dbReference type="SUPFAM" id="SSF57667">
    <property type="entry name" value="beta-beta-alpha zinc fingers"/>
    <property type="match status" value="2"/>
</dbReference>
<keyword evidence="4 8" id="KW-0863">Zinc-finger</keyword>
<evidence type="ECO:0000313" key="11">
    <source>
        <dbReference type="EMBL" id="EEB05398.1"/>
    </source>
</evidence>
<dbReference type="GO" id="GO:0006364">
    <property type="term" value="P:rRNA processing"/>
    <property type="evidence" value="ECO:0000318"/>
    <property type="project" value="GO_Central"/>
</dbReference>
<dbReference type="Pfam" id="PF08790">
    <property type="entry name" value="zf-LYAR"/>
    <property type="match status" value="1"/>
</dbReference>
<keyword evidence="3" id="KW-0677">Repeat</keyword>
<dbReference type="OrthoDB" id="21474at2759"/>
<dbReference type="PANTHER" id="PTHR13100:SF10">
    <property type="entry name" value="CELL GROWTH-REGULATING NUCLEOLAR PROTEIN"/>
    <property type="match status" value="1"/>
</dbReference>
<dbReference type="Gene3D" id="3.30.1490.490">
    <property type="match status" value="1"/>
</dbReference>
<comment type="similarity">
    <text evidence="7">Belongs to the UPF0743 family.</text>
</comment>
<dbReference type="HOGENOM" id="CLU_098018_0_0_1"/>
<dbReference type="PANTHER" id="PTHR13100">
    <property type="entry name" value="CELL GROWTH-REGULATING NUCLEOLAR PROTEIN LYAR"/>
    <property type="match status" value="1"/>
</dbReference>
<dbReference type="FunFam" id="3.30.1490.490:FF:000001">
    <property type="entry name" value="cell growth-regulating nucleolar protein-like"/>
    <property type="match status" value="1"/>
</dbReference>
<dbReference type="STRING" id="402676.B6JVJ7"/>
<dbReference type="GO" id="GO:0003677">
    <property type="term" value="F:DNA binding"/>
    <property type="evidence" value="ECO:0000318"/>
    <property type="project" value="GO_Central"/>
</dbReference>
<dbReference type="Proteomes" id="UP000001744">
    <property type="component" value="Unassembled WGS sequence"/>
</dbReference>
<dbReference type="GO" id="GO:0000122">
    <property type="term" value="P:negative regulation of transcription by RNA polymerase II"/>
    <property type="evidence" value="ECO:0000318"/>
    <property type="project" value="GO_Central"/>
</dbReference>
<dbReference type="AlphaFoldDB" id="B6JVJ7"/>
<comment type="subcellular location">
    <subcellularLocation>
        <location evidence="1">Nucleus</location>
    </subcellularLocation>
</comment>
<keyword evidence="5" id="KW-0862">Zinc</keyword>
<dbReference type="InterPro" id="IPR039999">
    <property type="entry name" value="LYAR"/>
</dbReference>
<accession>B6JVJ7</accession>
<evidence type="ECO:0000256" key="1">
    <source>
        <dbReference type="ARBA" id="ARBA00004123"/>
    </source>
</evidence>
<evidence type="ECO:0000256" key="4">
    <source>
        <dbReference type="ARBA" id="ARBA00022771"/>
    </source>
</evidence>
<gene>
    <name evidence="11" type="ORF">SJAG_00410</name>
</gene>
<evidence type="ECO:0000256" key="9">
    <source>
        <dbReference type="SAM" id="MobiDB-lite"/>
    </source>
</evidence>
<keyword evidence="12" id="KW-1185">Reference proteome</keyword>
<dbReference type="eggNOG" id="KOG2186">
    <property type="taxonomic scope" value="Eukaryota"/>
</dbReference>
<protein>
    <recommendedName>
        <fullName evidence="10">Zinc finger C2H2 LYAR-type domain-containing protein</fullName>
    </recommendedName>
</protein>
<keyword evidence="2" id="KW-0479">Metal-binding</keyword>
<evidence type="ECO:0000256" key="8">
    <source>
        <dbReference type="PROSITE-ProRule" id="PRU01145"/>
    </source>
</evidence>
<dbReference type="JaponicusDB" id="SJAG_00410"/>
<evidence type="ECO:0000256" key="3">
    <source>
        <dbReference type="ARBA" id="ARBA00022737"/>
    </source>
</evidence>
<proteinExistence type="inferred from homology"/>
<dbReference type="VEuPathDB" id="FungiDB:SJAG_00410"/>
<dbReference type="OMA" id="MTEAQRY"/>